<dbReference type="SUPFAM" id="SSF52540">
    <property type="entry name" value="P-loop containing nucleoside triphosphate hydrolases"/>
    <property type="match status" value="1"/>
</dbReference>
<dbReference type="OrthoDB" id="191359at2759"/>
<keyword evidence="11" id="KW-1185">Reference proteome</keyword>
<dbReference type="PANTHER" id="PTHR47969">
    <property type="entry name" value="CHROMOSOME-ASSOCIATED KINESIN KIF4A-RELATED"/>
    <property type="match status" value="1"/>
</dbReference>
<comment type="subcellular location">
    <subcellularLocation>
        <location evidence="1">Cytoplasm</location>
    </subcellularLocation>
</comment>
<evidence type="ECO:0000259" key="9">
    <source>
        <dbReference type="PROSITE" id="PS50067"/>
    </source>
</evidence>
<dbReference type="PANTHER" id="PTHR47969:SF15">
    <property type="entry name" value="CHROMOSOME-ASSOCIATED KINESIN KIF4A-RELATED"/>
    <property type="match status" value="1"/>
</dbReference>
<dbReference type="GO" id="GO:0005875">
    <property type="term" value="C:microtubule associated complex"/>
    <property type="evidence" value="ECO:0007669"/>
    <property type="project" value="TreeGrafter"/>
</dbReference>
<evidence type="ECO:0000256" key="4">
    <source>
        <dbReference type="ARBA" id="ARBA00022840"/>
    </source>
</evidence>
<dbReference type="InterPro" id="IPR036961">
    <property type="entry name" value="Kinesin_motor_dom_sf"/>
</dbReference>
<evidence type="ECO:0000256" key="1">
    <source>
        <dbReference type="ARBA" id="ARBA00004496"/>
    </source>
</evidence>
<dbReference type="GO" id="GO:0005524">
    <property type="term" value="F:ATP binding"/>
    <property type="evidence" value="ECO:0007669"/>
    <property type="project" value="UniProtKB-UniRule"/>
</dbReference>
<dbReference type="PRINTS" id="PR00380">
    <property type="entry name" value="KINESINHEAVY"/>
</dbReference>
<reference evidence="11" key="1">
    <citation type="journal article" date="2023" name="Commun. Biol.">
        <title>Genome analysis of Parmales, the sister group of diatoms, reveals the evolutionary specialization of diatoms from phago-mixotrophs to photoautotrophs.</title>
        <authorList>
            <person name="Ban H."/>
            <person name="Sato S."/>
            <person name="Yoshikawa S."/>
            <person name="Yamada K."/>
            <person name="Nakamura Y."/>
            <person name="Ichinomiya M."/>
            <person name="Sato N."/>
            <person name="Blanc-Mathieu R."/>
            <person name="Endo H."/>
            <person name="Kuwata A."/>
            <person name="Ogata H."/>
        </authorList>
    </citation>
    <scope>NUCLEOTIDE SEQUENCE [LARGE SCALE GENOMIC DNA]</scope>
</reference>
<dbReference type="GO" id="GO:0008017">
    <property type="term" value="F:microtubule binding"/>
    <property type="evidence" value="ECO:0007669"/>
    <property type="project" value="InterPro"/>
</dbReference>
<keyword evidence="5 7" id="KW-0175">Coiled coil</keyword>
<dbReference type="GO" id="GO:0051231">
    <property type="term" value="P:spindle elongation"/>
    <property type="evidence" value="ECO:0007669"/>
    <property type="project" value="TreeGrafter"/>
</dbReference>
<dbReference type="GO" id="GO:0003777">
    <property type="term" value="F:microtubule motor activity"/>
    <property type="evidence" value="ECO:0007669"/>
    <property type="project" value="InterPro"/>
</dbReference>
<organism evidence="10 11">
    <name type="scientific">Triparma columacea</name>
    <dbReference type="NCBI Taxonomy" id="722753"/>
    <lineage>
        <taxon>Eukaryota</taxon>
        <taxon>Sar</taxon>
        <taxon>Stramenopiles</taxon>
        <taxon>Ochrophyta</taxon>
        <taxon>Bolidophyceae</taxon>
        <taxon>Parmales</taxon>
        <taxon>Triparmaceae</taxon>
        <taxon>Triparma</taxon>
    </lineage>
</organism>
<evidence type="ECO:0000256" key="8">
    <source>
        <dbReference type="SAM" id="MobiDB-lite"/>
    </source>
</evidence>
<dbReference type="GO" id="GO:0007018">
    <property type="term" value="P:microtubule-based movement"/>
    <property type="evidence" value="ECO:0007669"/>
    <property type="project" value="InterPro"/>
</dbReference>
<feature type="compositionally biased region" description="Basic and acidic residues" evidence="8">
    <location>
        <begin position="558"/>
        <end position="573"/>
    </location>
</feature>
<evidence type="ECO:0000256" key="2">
    <source>
        <dbReference type="ARBA" id="ARBA00022490"/>
    </source>
</evidence>
<dbReference type="GO" id="GO:0005737">
    <property type="term" value="C:cytoplasm"/>
    <property type="evidence" value="ECO:0007669"/>
    <property type="project" value="UniProtKB-SubCell"/>
</dbReference>
<proteinExistence type="inferred from homology"/>
<dbReference type="GO" id="GO:0007052">
    <property type="term" value="P:mitotic spindle organization"/>
    <property type="evidence" value="ECO:0007669"/>
    <property type="project" value="TreeGrafter"/>
</dbReference>
<feature type="binding site" evidence="6">
    <location>
        <begin position="115"/>
        <end position="122"/>
    </location>
    <ligand>
        <name>ATP</name>
        <dbReference type="ChEBI" id="CHEBI:30616"/>
    </ligand>
</feature>
<feature type="region of interest" description="Disordered" evidence="8">
    <location>
        <begin position="557"/>
        <end position="577"/>
    </location>
</feature>
<dbReference type="InterPro" id="IPR027640">
    <property type="entry name" value="Kinesin-like_fam"/>
</dbReference>
<dbReference type="Gene3D" id="3.40.850.10">
    <property type="entry name" value="Kinesin motor domain"/>
    <property type="match status" value="1"/>
</dbReference>
<feature type="region of interest" description="Disordered" evidence="8">
    <location>
        <begin position="50"/>
        <end position="70"/>
    </location>
</feature>
<comment type="similarity">
    <text evidence="6">Belongs to the TRAFAC class myosin-kinesin ATPase superfamily. Kinesin family.</text>
</comment>
<dbReference type="PROSITE" id="PS00326">
    <property type="entry name" value="TROPOMYOSIN"/>
    <property type="match status" value="1"/>
</dbReference>
<feature type="compositionally biased region" description="Basic and acidic residues" evidence="8">
    <location>
        <begin position="55"/>
        <end position="64"/>
    </location>
</feature>
<dbReference type="SMART" id="SM00129">
    <property type="entry name" value="KISc"/>
    <property type="match status" value="1"/>
</dbReference>
<dbReference type="Proteomes" id="UP001165065">
    <property type="component" value="Unassembled WGS sequence"/>
</dbReference>
<dbReference type="PROSITE" id="PS50067">
    <property type="entry name" value="KINESIN_MOTOR_2"/>
    <property type="match status" value="1"/>
</dbReference>
<evidence type="ECO:0000313" key="10">
    <source>
        <dbReference type="EMBL" id="GMI45641.1"/>
    </source>
</evidence>
<evidence type="ECO:0000256" key="6">
    <source>
        <dbReference type="PROSITE-ProRule" id="PRU00283"/>
    </source>
</evidence>
<name>A0A9W7LDD9_9STRA</name>
<feature type="domain" description="Kinesin motor" evidence="9">
    <location>
        <begin position="4"/>
        <end position="377"/>
    </location>
</feature>
<keyword evidence="4 6" id="KW-0067">ATP-binding</keyword>
<evidence type="ECO:0000256" key="3">
    <source>
        <dbReference type="ARBA" id="ARBA00022741"/>
    </source>
</evidence>
<dbReference type="InterPro" id="IPR001752">
    <property type="entry name" value="Kinesin_motor_dom"/>
</dbReference>
<feature type="region of interest" description="Disordered" evidence="8">
    <location>
        <begin position="934"/>
        <end position="959"/>
    </location>
</feature>
<dbReference type="EMBL" id="BRYA01000259">
    <property type="protein sequence ID" value="GMI45641.1"/>
    <property type="molecule type" value="Genomic_DNA"/>
</dbReference>
<gene>
    <name evidence="10" type="ORF">TrCOL_g13794</name>
</gene>
<evidence type="ECO:0000256" key="7">
    <source>
        <dbReference type="SAM" id="Coils"/>
    </source>
</evidence>
<comment type="caution">
    <text evidence="10">The sequence shown here is derived from an EMBL/GenBank/DDBJ whole genome shotgun (WGS) entry which is preliminary data.</text>
</comment>
<feature type="coiled-coil region" evidence="7">
    <location>
        <begin position="710"/>
        <end position="860"/>
    </location>
</feature>
<sequence>MSEAIKVCVRVRPMPGSQPPYLPQSRTSQGAETVGCISTLASDTTILSLTGPSITDRRKNREDDQPSQPQQLKTYAFDNILPPPSTNEDLYNESAASVVTAVNKYNQDGTVFFYGQTGAGKSWSCFGDILTTKDLSSMTANDGVMTRALRDLYSTESQPSQNHSVHREVTFFEIFNERVHDLLSPPPALHKSMPSLPVRTHPTKGSYIEGITSLPVADLASCLKLVRKGYARRAVAGTKMNDQSSRSHAVVRLKTTTKDNDHPKSTPTVTYLTFVDLAGSERQRDTGNTGERLKEASSINKSLSTLGGVIFALGINSLNPTETRHVPFRDSKLTLLLRNSLNPANCRTVMVMNVSPDEQQFLETVSTLKFAQRVKQIKTNDDVVDKFRADESGEVDALKKEIGKLKMKLDSVNTEVPKPSQTSMATAKYLQDTLPKIERMEAITRTLVPNYHRRIMEDKLIDKLKTEKISRLQRRLRTGDANEEDPDSDLNVLCSEIDSLRKLLNEPDPDAVMYKSLYDDLLQSKSPIYGADSDELKNLRSLTTKLMTENQSLNQDLEGARKQASEAQSKAEDSTAATKKLLERRLKEAEERAEAAEEVRLKLESQLSKSEDTNLQMKSKINATTNHAEKVQHEYQTLSLTAATQKKEVAKLAASLTATQIELREKTKDFSKMQREHEAEMDSLTNELFMESERMTEEKGATEIEMKGKLAAAFKDNAILQQRVKNLTSERENYEKEIKTANSKISQLEVEIEETKASAVDQNEQTMATHKERVEKLEKDNLAAYENAEKWERAAEENERKIGSTMDEVKRLKKKRDDDAFELENLQEDMDTMTENVKFLQLQNEELQAYNVRLEELNNLDNDNREEREDGSEVDGELCLTEERAKQILEEAVSAAEHDAFNESAFLPPADSNEGVHDVFDEELDEEEEEMFFESQPVDLSRDDENGIPFSTPQTTAKVKAIKRSSSRKVFALHNE</sequence>
<dbReference type="InterPro" id="IPR027417">
    <property type="entry name" value="P-loop_NTPase"/>
</dbReference>
<dbReference type="AlphaFoldDB" id="A0A9W7LDD9"/>
<keyword evidence="6" id="KW-0505">Motor protein</keyword>
<dbReference type="InterPro" id="IPR000533">
    <property type="entry name" value="Tropomyosin"/>
</dbReference>
<keyword evidence="2" id="KW-0963">Cytoplasm</keyword>
<dbReference type="CDD" id="cd00106">
    <property type="entry name" value="KISc"/>
    <property type="match status" value="1"/>
</dbReference>
<evidence type="ECO:0000313" key="11">
    <source>
        <dbReference type="Proteomes" id="UP001165065"/>
    </source>
</evidence>
<dbReference type="Pfam" id="PF00225">
    <property type="entry name" value="Kinesin"/>
    <property type="match status" value="1"/>
</dbReference>
<evidence type="ECO:0000256" key="5">
    <source>
        <dbReference type="ARBA" id="ARBA00023054"/>
    </source>
</evidence>
<protein>
    <recommendedName>
        <fullName evidence="9">Kinesin motor domain-containing protein</fullName>
    </recommendedName>
</protein>
<keyword evidence="3 6" id="KW-0547">Nucleotide-binding</keyword>
<accession>A0A9W7LDD9</accession>